<feature type="domain" description="Reverse transcriptase" evidence="8">
    <location>
        <begin position="499"/>
        <end position="655"/>
    </location>
</feature>
<dbReference type="Gene3D" id="2.40.70.10">
    <property type="entry name" value="Acid Proteases"/>
    <property type="match status" value="1"/>
</dbReference>
<dbReference type="InterPro" id="IPR041373">
    <property type="entry name" value="RT_RNaseH"/>
</dbReference>
<keyword evidence="11" id="KW-1185">Reference proteome</keyword>
<sequence length="905" mass="103620">MYPIGQSQQGMTRWQMKKAQKVGICIGVTHNESTRASQRIATLAIRVRLFSDLTAQDDSPMIRGMYDVDWRERWGLGGFGKEENWDDDGGRGWIVVRGWVNWWVVVGRRGSRECNDLRGWDYYWKRNKAKAITTRSGTSYDGPPIPPPVVEKEPECGCPQKALPGEARRPGRFLIPCDFSEFDNCLALADLGKFYFPTDFVVLDFIADPRVPLILGRPFLRMAHALIDVYEGEIILRNDDQSLTRIVLDFWGDEIAYGNPSPGYDPIVSNSSPTLTPFGDSDFLLLEEADTFLALADDPTSPEVDEAYYDPKGEILLLESLLNSDPSPSLNQGNYLPEIRKELKVCKSAESSIDEPPEVELKDLPPHLEYAFLADNNKLPVIIANDLSDDEKTARINVLKSRKQAIAWKLSDIKGINPEFCSHKILMEDDYEPAVQHQRRVNPKIHDVIKKEVEKLLDAGLIYPISDSPWVRPVHCVPKKGGMTVVTNDENELVPTRLVTGWRVCIDYRKLNEATRKDHFPLPFMDQMLERLVGNEFYCFLDGFSGYFQIPIDPKDQENTTFTCPYGTFAYRRMPFGLCNAPGTFQRCMMAIFHDMIEKTMEVFMDDFSVFGNSFSTCLTNLDKMLKRCEDTNLALNWEKSHFMVKEGIVLGHKISKKGIEVDKAKIDVISKLPHPTTVKGIRSFLGHAGFYRRFIKDFSKISRPMTHLLEKNTPFIFSEECIQAFQTLKKKLTEAPILIAPNWDQPFELMCDASDYAIGAVLGQRIEKHFRPIHYASKTMTEAETNYTTTKKEMLAVVYTFEKFRSYLIMNKSVVYTDHSALKYLFNKKDAKATLLRWVLLLQEFDFKVIDTKGAKNYAADHLSRLENPYENVFYPKEINETFPLETLNTVTSHDNQNTLWFAV</sequence>
<evidence type="ECO:0000256" key="3">
    <source>
        <dbReference type="ARBA" id="ARBA00022695"/>
    </source>
</evidence>
<dbReference type="InterPro" id="IPR021109">
    <property type="entry name" value="Peptidase_aspartic_dom_sf"/>
</dbReference>
<protein>
    <recommendedName>
        <fullName evidence="1">RNA-directed DNA polymerase</fullName>
        <ecNumber evidence="1">2.7.7.49</ecNumber>
    </recommendedName>
</protein>
<organism evidence="10 11">
    <name type="scientific">Tanacetum coccineum</name>
    <dbReference type="NCBI Taxonomy" id="301880"/>
    <lineage>
        <taxon>Eukaryota</taxon>
        <taxon>Viridiplantae</taxon>
        <taxon>Streptophyta</taxon>
        <taxon>Embryophyta</taxon>
        <taxon>Tracheophyta</taxon>
        <taxon>Spermatophyta</taxon>
        <taxon>Magnoliopsida</taxon>
        <taxon>eudicotyledons</taxon>
        <taxon>Gunneridae</taxon>
        <taxon>Pentapetalae</taxon>
        <taxon>asterids</taxon>
        <taxon>campanulids</taxon>
        <taxon>Asterales</taxon>
        <taxon>Asteraceae</taxon>
        <taxon>Asteroideae</taxon>
        <taxon>Anthemideae</taxon>
        <taxon>Anthemidinae</taxon>
        <taxon>Tanacetum</taxon>
    </lineage>
</organism>
<evidence type="ECO:0000259" key="9">
    <source>
        <dbReference type="Pfam" id="PF17917"/>
    </source>
</evidence>
<feature type="domain" description="Reverse transcriptase RNase H-like" evidence="9">
    <location>
        <begin position="744"/>
        <end position="846"/>
    </location>
</feature>
<dbReference type="InterPro" id="IPR043502">
    <property type="entry name" value="DNA/RNA_pol_sf"/>
</dbReference>
<gene>
    <name evidence="10" type="ORF">Tco_0625492</name>
</gene>
<keyword evidence="6" id="KW-0378">Hydrolase</keyword>
<keyword evidence="7 10" id="KW-0695">RNA-directed DNA polymerase</keyword>
<dbReference type="PANTHER" id="PTHR37984:SF5">
    <property type="entry name" value="PROTEIN NYNRIN-LIKE"/>
    <property type="match status" value="1"/>
</dbReference>
<keyword evidence="5" id="KW-0255">Endonuclease</keyword>
<dbReference type="Gene3D" id="3.30.70.270">
    <property type="match status" value="2"/>
</dbReference>
<keyword evidence="2" id="KW-0808">Transferase</keyword>
<dbReference type="Gene3D" id="3.10.10.10">
    <property type="entry name" value="HIV Type 1 Reverse Transcriptase, subunit A, domain 1"/>
    <property type="match status" value="1"/>
</dbReference>
<reference evidence="10" key="2">
    <citation type="submission" date="2022-01" db="EMBL/GenBank/DDBJ databases">
        <authorList>
            <person name="Yamashiro T."/>
            <person name="Shiraishi A."/>
            <person name="Satake H."/>
            <person name="Nakayama K."/>
        </authorList>
    </citation>
    <scope>NUCLEOTIDE SEQUENCE</scope>
</reference>
<dbReference type="InterPro" id="IPR000477">
    <property type="entry name" value="RT_dom"/>
</dbReference>
<dbReference type="InterPro" id="IPR043128">
    <property type="entry name" value="Rev_trsase/Diguanyl_cyclase"/>
</dbReference>
<dbReference type="GO" id="GO:0003964">
    <property type="term" value="F:RNA-directed DNA polymerase activity"/>
    <property type="evidence" value="ECO:0007669"/>
    <property type="project" value="UniProtKB-KW"/>
</dbReference>
<dbReference type="InterPro" id="IPR050951">
    <property type="entry name" value="Retrovirus_Pol_polyprotein"/>
</dbReference>
<evidence type="ECO:0000259" key="8">
    <source>
        <dbReference type="Pfam" id="PF00078"/>
    </source>
</evidence>
<proteinExistence type="predicted"/>
<dbReference type="Proteomes" id="UP001151760">
    <property type="component" value="Unassembled WGS sequence"/>
</dbReference>
<dbReference type="Pfam" id="PF17917">
    <property type="entry name" value="RT_RNaseH"/>
    <property type="match status" value="1"/>
</dbReference>
<dbReference type="SUPFAM" id="SSF56672">
    <property type="entry name" value="DNA/RNA polymerases"/>
    <property type="match status" value="1"/>
</dbReference>
<evidence type="ECO:0000313" key="11">
    <source>
        <dbReference type="Proteomes" id="UP001151760"/>
    </source>
</evidence>
<name>A0ABQ4WGZ2_9ASTR</name>
<dbReference type="EC" id="2.7.7.49" evidence="1"/>
<keyword evidence="3" id="KW-0548">Nucleotidyltransferase</keyword>
<evidence type="ECO:0000313" key="10">
    <source>
        <dbReference type="EMBL" id="GJS52130.1"/>
    </source>
</evidence>
<evidence type="ECO:0000256" key="5">
    <source>
        <dbReference type="ARBA" id="ARBA00022759"/>
    </source>
</evidence>
<dbReference type="PANTHER" id="PTHR37984">
    <property type="entry name" value="PROTEIN CBG26694"/>
    <property type="match status" value="1"/>
</dbReference>
<dbReference type="CDD" id="cd09274">
    <property type="entry name" value="RNase_HI_RT_Ty3"/>
    <property type="match status" value="1"/>
</dbReference>
<keyword evidence="4" id="KW-0540">Nuclease</keyword>
<dbReference type="CDD" id="cd01647">
    <property type="entry name" value="RT_LTR"/>
    <property type="match status" value="1"/>
</dbReference>
<evidence type="ECO:0000256" key="1">
    <source>
        <dbReference type="ARBA" id="ARBA00012493"/>
    </source>
</evidence>
<dbReference type="EMBL" id="BQNB010008634">
    <property type="protein sequence ID" value="GJS52130.1"/>
    <property type="molecule type" value="Genomic_DNA"/>
</dbReference>
<dbReference type="Pfam" id="PF00078">
    <property type="entry name" value="RVT_1"/>
    <property type="match status" value="1"/>
</dbReference>
<accession>A0ABQ4WGZ2</accession>
<evidence type="ECO:0000256" key="6">
    <source>
        <dbReference type="ARBA" id="ARBA00022801"/>
    </source>
</evidence>
<evidence type="ECO:0000256" key="4">
    <source>
        <dbReference type="ARBA" id="ARBA00022722"/>
    </source>
</evidence>
<reference evidence="10" key="1">
    <citation type="journal article" date="2022" name="Int. J. Mol. Sci.">
        <title>Draft Genome of Tanacetum Coccineum: Genomic Comparison of Closely Related Tanacetum-Family Plants.</title>
        <authorList>
            <person name="Yamashiro T."/>
            <person name="Shiraishi A."/>
            <person name="Nakayama K."/>
            <person name="Satake H."/>
        </authorList>
    </citation>
    <scope>NUCLEOTIDE SEQUENCE</scope>
</reference>
<evidence type="ECO:0000256" key="7">
    <source>
        <dbReference type="ARBA" id="ARBA00022918"/>
    </source>
</evidence>
<evidence type="ECO:0000256" key="2">
    <source>
        <dbReference type="ARBA" id="ARBA00022679"/>
    </source>
</evidence>
<comment type="caution">
    <text evidence="10">The sequence shown here is derived from an EMBL/GenBank/DDBJ whole genome shotgun (WGS) entry which is preliminary data.</text>
</comment>